<feature type="transmembrane region" description="Helical" evidence="2">
    <location>
        <begin position="12"/>
        <end position="33"/>
    </location>
</feature>
<reference evidence="4 5" key="1">
    <citation type="submission" date="2019-08" db="EMBL/GenBank/DDBJ databases">
        <title>Bacterial whole genome sequence for Glaciihabitans sp. CHu50b-6-2.</title>
        <authorList>
            <person name="Jin L."/>
        </authorList>
    </citation>
    <scope>NUCLEOTIDE SEQUENCE [LARGE SCALE GENOMIC DNA]</scope>
    <source>
        <strain evidence="4 5">CHu50b-6-2</strain>
    </source>
</reference>
<dbReference type="InterPro" id="IPR052901">
    <property type="entry name" value="Bact_TGase-like"/>
</dbReference>
<keyword evidence="5" id="KW-1185">Reference proteome</keyword>
<dbReference type="PANTHER" id="PTHR42736">
    <property type="entry name" value="PROTEIN-GLUTAMINE GAMMA-GLUTAMYLTRANSFERASE"/>
    <property type="match status" value="1"/>
</dbReference>
<sequence length="773" mass="81801">MTSRRALPQSFVVANTAMLWLATAIASVELWPIYQSPQFVVVVLVAMGIGTLIAIGGARYRWSSLVVLLVTVAAYFAIGVPLAIPSRALFGVLPTLDGLAELATGTALSWKQLVTITPPVGSYQALLVPALVLVLVTTVVGLSTAIRGRWGELGALGPITLFVAGILFGPATAVLPLQLSLGLLGVVLLWIAWQRWYRRREQVRALAAQGTVPGGAPVEATADRGLIAARSLIGAVLIIALAAGSSVAAALALPPTTTRQVIRTAIEQPFDPRSYPSPLSGFRRYEESGTADSTMLTVAGLPADGRIRIATLDSYDGIVYAVGSGAVSSESGSFTRVPYTFDQSAVTGRRVTVTVTVGSYTGVWVPTVGKFESIAFAGNDAAALRDSFYYNNASGTAAVVKQLHAGDSYTLSAVLPRQPDSGQLASVGPGAAVVPRIGVLPENLLATLDGWVKGVDGGGARLVAMIAALKKAGYLSHGVSADEPASRSGHAADRITQLLTDQRMIGDQEQYAVTAALMARQLGFPARVVFGFAPKDANATGVTRVLGKDVSAWIEVDTAQYGWVAIDPTPPVREIPAAQPKDPTTIARPQSPVQPPVEDQKTDNSPVPPDSTQDEPVNLSPILVVLLAVLRILGWVAVGAAILLAPFAAIVAAKLRRRVLRRRAPTPLQRISGGWQEFENSVIDRGYTPPPFPTRTEVAATVGGMKPLVLATVADRAIFSPNEPRAEEADQVWRSVEAMIITIDRGRTRRQRIRAAISLRSLGGYSVKKLFKR</sequence>
<evidence type="ECO:0000256" key="1">
    <source>
        <dbReference type="SAM" id="MobiDB-lite"/>
    </source>
</evidence>
<dbReference type="InterPro" id="IPR038765">
    <property type="entry name" value="Papain-like_cys_pep_sf"/>
</dbReference>
<feature type="transmembrane region" description="Helical" evidence="2">
    <location>
        <begin position="65"/>
        <end position="84"/>
    </location>
</feature>
<dbReference type="SMART" id="SM00460">
    <property type="entry name" value="TGc"/>
    <property type="match status" value="1"/>
</dbReference>
<feature type="domain" description="Transglutaminase-like" evidence="3">
    <location>
        <begin position="499"/>
        <end position="570"/>
    </location>
</feature>
<dbReference type="RefSeq" id="WP_147784874.1">
    <property type="nucleotide sequence ID" value="NZ_VRMG01000013.1"/>
</dbReference>
<organism evidence="4 5">
    <name type="scientific">Lacisediminihabitans profunda</name>
    <dbReference type="NCBI Taxonomy" id="2594790"/>
    <lineage>
        <taxon>Bacteria</taxon>
        <taxon>Bacillati</taxon>
        <taxon>Actinomycetota</taxon>
        <taxon>Actinomycetes</taxon>
        <taxon>Micrococcales</taxon>
        <taxon>Microbacteriaceae</taxon>
        <taxon>Lacisediminihabitans</taxon>
    </lineage>
</organism>
<feature type="transmembrane region" description="Helical" evidence="2">
    <location>
        <begin position="39"/>
        <end position="58"/>
    </location>
</feature>
<dbReference type="InterPro" id="IPR002931">
    <property type="entry name" value="Transglutaminase-like"/>
</dbReference>
<comment type="caution">
    <text evidence="4">The sequence shown here is derived from an EMBL/GenBank/DDBJ whole genome shotgun (WGS) entry which is preliminary data.</text>
</comment>
<dbReference type="Proteomes" id="UP000321379">
    <property type="component" value="Unassembled WGS sequence"/>
</dbReference>
<feature type="transmembrane region" description="Helical" evidence="2">
    <location>
        <begin position="177"/>
        <end position="193"/>
    </location>
</feature>
<evidence type="ECO:0000259" key="3">
    <source>
        <dbReference type="SMART" id="SM00460"/>
    </source>
</evidence>
<dbReference type="PANTHER" id="PTHR42736:SF1">
    <property type="entry name" value="PROTEIN-GLUTAMINE GAMMA-GLUTAMYLTRANSFERASE"/>
    <property type="match status" value="1"/>
</dbReference>
<feature type="transmembrane region" description="Helical" evidence="2">
    <location>
        <begin position="232"/>
        <end position="253"/>
    </location>
</feature>
<keyword evidence="2" id="KW-1133">Transmembrane helix</keyword>
<feature type="transmembrane region" description="Helical" evidence="2">
    <location>
        <begin position="622"/>
        <end position="653"/>
    </location>
</feature>
<evidence type="ECO:0000313" key="4">
    <source>
        <dbReference type="EMBL" id="TXN28521.1"/>
    </source>
</evidence>
<dbReference type="Gene3D" id="3.10.620.30">
    <property type="match status" value="1"/>
</dbReference>
<gene>
    <name evidence="4" type="ORF">FVP33_16920</name>
</gene>
<evidence type="ECO:0000256" key="2">
    <source>
        <dbReference type="SAM" id="Phobius"/>
    </source>
</evidence>
<protein>
    <submittedName>
        <fullName evidence="4">Transglutaminase domain-containing protein</fullName>
    </submittedName>
</protein>
<dbReference type="AlphaFoldDB" id="A0A5C8UL64"/>
<feature type="transmembrane region" description="Helical" evidence="2">
    <location>
        <begin position="153"/>
        <end position="171"/>
    </location>
</feature>
<name>A0A5C8UL64_9MICO</name>
<accession>A0A5C8UL64</accession>
<feature type="region of interest" description="Disordered" evidence="1">
    <location>
        <begin position="572"/>
        <end position="614"/>
    </location>
</feature>
<dbReference type="EMBL" id="VRMG01000013">
    <property type="protein sequence ID" value="TXN28521.1"/>
    <property type="molecule type" value="Genomic_DNA"/>
</dbReference>
<evidence type="ECO:0000313" key="5">
    <source>
        <dbReference type="Proteomes" id="UP000321379"/>
    </source>
</evidence>
<dbReference type="Pfam" id="PF01841">
    <property type="entry name" value="Transglut_core"/>
    <property type="match status" value="1"/>
</dbReference>
<dbReference type="SUPFAM" id="SSF54001">
    <property type="entry name" value="Cysteine proteinases"/>
    <property type="match status" value="1"/>
</dbReference>
<keyword evidence="2" id="KW-0812">Transmembrane</keyword>
<keyword evidence="2" id="KW-0472">Membrane</keyword>
<feature type="transmembrane region" description="Helical" evidence="2">
    <location>
        <begin position="123"/>
        <end position="146"/>
    </location>
</feature>
<proteinExistence type="predicted"/>